<evidence type="ECO:0000313" key="2">
    <source>
        <dbReference type="Proteomes" id="UP000499080"/>
    </source>
</evidence>
<protein>
    <submittedName>
        <fullName evidence="1">Uncharacterized protein</fullName>
    </submittedName>
</protein>
<comment type="caution">
    <text evidence="1">The sequence shown here is derived from an EMBL/GenBank/DDBJ whole genome shotgun (WGS) entry which is preliminary data.</text>
</comment>
<name>A0A4Y2I287_ARAVE</name>
<organism evidence="1 2">
    <name type="scientific">Araneus ventricosus</name>
    <name type="common">Orbweaver spider</name>
    <name type="synonym">Epeira ventricosa</name>
    <dbReference type="NCBI Taxonomy" id="182803"/>
    <lineage>
        <taxon>Eukaryota</taxon>
        <taxon>Metazoa</taxon>
        <taxon>Ecdysozoa</taxon>
        <taxon>Arthropoda</taxon>
        <taxon>Chelicerata</taxon>
        <taxon>Arachnida</taxon>
        <taxon>Araneae</taxon>
        <taxon>Araneomorphae</taxon>
        <taxon>Entelegynae</taxon>
        <taxon>Araneoidea</taxon>
        <taxon>Araneidae</taxon>
        <taxon>Araneus</taxon>
    </lineage>
</organism>
<dbReference type="EMBL" id="BGPR01002306">
    <property type="protein sequence ID" value="GBM71306.1"/>
    <property type="molecule type" value="Genomic_DNA"/>
</dbReference>
<proteinExistence type="predicted"/>
<dbReference type="Proteomes" id="UP000499080">
    <property type="component" value="Unassembled WGS sequence"/>
</dbReference>
<keyword evidence="2" id="KW-1185">Reference proteome</keyword>
<dbReference type="AlphaFoldDB" id="A0A4Y2I287"/>
<reference evidence="1 2" key="1">
    <citation type="journal article" date="2019" name="Sci. Rep.">
        <title>Orb-weaving spider Araneus ventricosus genome elucidates the spidroin gene catalogue.</title>
        <authorList>
            <person name="Kono N."/>
            <person name="Nakamura H."/>
            <person name="Ohtoshi R."/>
            <person name="Moran D.A.P."/>
            <person name="Shinohara A."/>
            <person name="Yoshida Y."/>
            <person name="Fujiwara M."/>
            <person name="Mori M."/>
            <person name="Tomita M."/>
            <person name="Arakawa K."/>
        </authorList>
    </citation>
    <scope>NUCLEOTIDE SEQUENCE [LARGE SCALE GENOMIC DNA]</scope>
</reference>
<gene>
    <name evidence="1" type="ORF">AVEN_178743_1</name>
</gene>
<sequence length="119" mass="13470">MYILLSRIYSLELAFSRRQRSSPQCCIQASVEEYEDGENTSFENPHSCPGHYCMFLKLSGIYAPTPLPIWLSVRDCSERGIASYSLHVHGLYASNPHRIRCLLSHTVVCSSINAKFLIS</sequence>
<accession>A0A4Y2I287</accession>
<evidence type="ECO:0000313" key="1">
    <source>
        <dbReference type="EMBL" id="GBM71306.1"/>
    </source>
</evidence>